<evidence type="ECO:0000313" key="1">
    <source>
        <dbReference type="EMBL" id="ACB94771.1"/>
    </source>
</evidence>
<evidence type="ECO:0000313" key="2">
    <source>
        <dbReference type="Proteomes" id="UP000001695"/>
    </source>
</evidence>
<accession>B2IJ08</accession>
<dbReference type="HOGENOM" id="CLU_1444917_0_0_5"/>
<dbReference type="eggNOG" id="ENOG5032SRN">
    <property type="taxonomic scope" value="Bacteria"/>
</dbReference>
<dbReference type="EMBL" id="CP001016">
    <property type="protein sequence ID" value="ACB94771.1"/>
    <property type="molecule type" value="Genomic_DNA"/>
</dbReference>
<gene>
    <name evidence="1" type="ordered locus">Bind_1129</name>
</gene>
<protein>
    <submittedName>
        <fullName evidence="1">Uncharacterized protein</fullName>
    </submittedName>
</protein>
<dbReference type="Proteomes" id="UP000001695">
    <property type="component" value="Chromosome"/>
</dbReference>
<dbReference type="AlphaFoldDB" id="B2IJ08"/>
<dbReference type="OrthoDB" id="8277395at2"/>
<name>B2IJ08_BEII9</name>
<proteinExistence type="predicted"/>
<organism evidence="1 2">
    <name type="scientific">Beijerinckia indica subsp. indica (strain ATCC 9039 / DSM 1715 / NCIMB 8712)</name>
    <dbReference type="NCBI Taxonomy" id="395963"/>
    <lineage>
        <taxon>Bacteria</taxon>
        <taxon>Pseudomonadati</taxon>
        <taxon>Pseudomonadota</taxon>
        <taxon>Alphaproteobacteria</taxon>
        <taxon>Hyphomicrobiales</taxon>
        <taxon>Beijerinckiaceae</taxon>
        <taxon>Beijerinckia</taxon>
    </lineage>
</organism>
<reference evidence="2" key="1">
    <citation type="submission" date="2008-03" db="EMBL/GenBank/DDBJ databases">
        <title>Complete sequence of chromosome of Beijerinckia indica subsp. indica ATCC 9039.</title>
        <authorList>
            <consortium name="US DOE Joint Genome Institute"/>
            <person name="Copeland A."/>
            <person name="Lucas S."/>
            <person name="Lapidus A."/>
            <person name="Glavina del Rio T."/>
            <person name="Dalin E."/>
            <person name="Tice H."/>
            <person name="Bruce D."/>
            <person name="Goodwin L."/>
            <person name="Pitluck S."/>
            <person name="LaButti K."/>
            <person name="Schmutz J."/>
            <person name="Larimer F."/>
            <person name="Land M."/>
            <person name="Hauser L."/>
            <person name="Kyrpides N."/>
            <person name="Mikhailova N."/>
            <person name="Dunfield P.F."/>
            <person name="Dedysh S.N."/>
            <person name="Liesack W."/>
            <person name="Saw J.H."/>
            <person name="Alam M."/>
            <person name="Chen Y."/>
            <person name="Murrell J.C."/>
            <person name="Richardson P."/>
        </authorList>
    </citation>
    <scope>NUCLEOTIDE SEQUENCE [LARGE SCALE GENOMIC DNA]</scope>
    <source>
        <strain evidence="2">ATCC 9039 / DSM 1715 / NCIMB 8712</strain>
    </source>
</reference>
<sequence>MPTSKDPEAIRDSEAKAHAALMANPFPPSPWISIGPDGIIIATGYSEALNRLLRWVPKAKWRPDKRCWLVPFSGAEAMRAVLPEITRLADATQELAEAEARHFAGEQPPFAHLTEAAERLYGSDWPQKLAEETGLGAGRVTEWRQANAESLTAHDPIFSELIRRMRKKAADLITGADRLEEWQAARRRDEGR</sequence>
<dbReference type="KEGG" id="bid:Bind_1129"/>
<reference evidence="1 2" key="2">
    <citation type="journal article" date="2010" name="J. Bacteriol.">
        <title>Complete genome sequence of Beijerinckia indica subsp. indica.</title>
        <authorList>
            <person name="Tamas I."/>
            <person name="Dedysh S.N."/>
            <person name="Liesack W."/>
            <person name="Stott M.B."/>
            <person name="Alam M."/>
            <person name="Murrell J.C."/>
            <person name="Dunfield P.F."/>
        </authorList>
    </citation>
    <scope>NUCLEOTIDE SEQUENCE [LARGE SCALE GENOMIC DNA]</scope>
    <source>
        <strain evidence="2">ATCC 9039 / DSM 1715 / NCIMB 8712</strain>
    </source>
</reference>
<dbReference type="RefSeq" id="WP_012384128.1">
    <property type="nucleotide sequence ID" value="NC_010581.1"/>
</dbReference>
<dbReference type="STRING" id="395963.Bind_1129"/>
<keyword evidence="2" id="KW-1185">Reference proteome</keyword>